<dbReference type="InterPro" id="IPR059019">
    <property type="entry name" value="WHD_CapW"/>
</dbReference>
<feature type="domain" description="DNA-binding transcriptional repressor CapW winged helix-turn-helix" evidence="3">
    <location>
        <begin position="45"/>
        <end position="120"/>
    </location>
</feature>
<dbReference type="Pfam" id="PF13280">
    <property type="entry name" value="WYL"/>
    <property type="match status" value="1"/>
</dbReference>
<dbReference type="InterPro" id="IPR059020">
    <property type="entry name" value="CapW_CTD"/>
</dbReference>
<protein>
    <submittedName>
        <fullName evidence="4">WYL domain-containing protein</fullName>
    </submittedName>
</protein>
<evidence type="ECO:0000313" key="7">
    <source>
        <dbReference type="Proteomes" id="UP000594903"/>
    </source>
</evidence>
<feature type="domain" description="DNA-binding transcriptional repressor CapW C-terminal dimerisation" evidence="2">
    <location>
        <begin position="233"/>
        <end position="302"/>
    </location>
</feature>
<dbReference type="PIRSF" id="PIRSF015558">
    <property type="entry name" value="Txn_reg_DeoR_prd"/>
    <property type="match status" value="1"/>
</dbReference>
<sequence>MLFWSSGEDIDDESIYLVFSVLKVMQEHNEVYKNSYNGKYDLFSWLIELLAYWEGRVQPSQLAGINRISRQQASKKLADFMSVNPEALEYHSREKNYRPTNKFYPKQISCEVGEYLNWITGQSAYYEAIPANVCLTPPTRHVSPELMRPLIEALRNGRRIEVTYVSINNPNREGRIIVPYHLINTGQRWHLRAWCEKSREFRDFVLGRFQGAGELLDKSSVALEDDIAWHTNVTITIAPDPRLTNEQRQVIEFEYGMHNGQLNIQTRACLVSYKLQLLNINPRIYEADAKAQQLIIVNKEDIEPWLFS</sequence>
<evidence type="ECO:0000313" key="6">
    <source>
        <dbReference type="Proteomes" id="UP000254603"/>
    </source>
</evidence>
<evidence type="ECO:0000259" key="1">
    <source>
        <dbReference type="Pfam" id="PF13280"/>
    </source>
</evidence>
<dbReference type="EMBL" id="UGSB01000001">
    <property type="protein sequence ID" value="SUA53164.1"/>
    <property type="molecule type" value="Genomic_DNA"/>
</dbReference>
<dbReference type="RefSeq" id="WP_018575258.1">
    <property type="nucleotide sequence ID" value="NZ_CP065725.1"/>
</dbReference>
<evidence type="ECO:0000259" key="2">
    <source>
        <dbReference type="Pfam" id="PF26107"/>
    </source>
</evidence>
<organism evidence="5 6">
    <name type="scientific">Oligella ureolytica</name>
    <dbReference type="NCBI Taxonomy" id="90244"/>
    <lineage>
        <taxon>Bacteria</taxon>
        <taxon>Pseudomonadati</taxon>
        <taxon>Pseudomonadota</taxon>
        <taxon>Betaproteobacteria</taxon>
        <taxon>Burkholderiales</taxon>
        <taxon>Alcaligenaceae</taxon>
        <taxon>Oligella</taxon>
    </lineage>
</organism>
<dbReference type="Pfam" id="PF26107">
    <property type="entry name" value="BrxR_CTD"/>
    <property type="match status" value="1"/>
</dbReference>
<proteinExistence type="predicted"/>
<accession>A0A378XG04</accession>
<dbReference type="STRING" id="1122619.GCA_000373745_02074"/>
<dbReference type="InterPro" id="IPR016634">
    <property type="entry name" value="CapW-like"/>
</dbReference>
<dbReference type="PANTHER" id="PTHR34580">
    <property type="match status" value="1"/>
</dbReference>
<dbReference type="InterPro" id="IPR051534">
    <property type="entry name" value="CBASS_pafABC_assoc_protein"/>
</dbReference>
<dbReference type="AlphaFoldDB" id="A0A378XG04"/>
<dbReference type="PROSITE" id="PS52050">
    <property type="entry name" value="WYL"/>
    <property type="match status" value="1"/>
</dbReference>
<reference evidence="4 7" key="2">
    <citation type="submission" date="2020-12" db="EMBL/GenBank/DDBJ databases">
        <title>FDA dAtabase for Regulatory Grade micrObial Sequences (FDA-ARGOS): Supporting development and validation of Infectious Disease Dx tests.</title>
        <authorList>
            <person name="Sproer C."/>
            <person name="Gronow S."/>
            <person name="Severitt S."/>
            <person name="Schroder I."/>
            <person name="Tallon L."/>
            <person name="Sadzewicz L."/>
            <person name="Zhao X."/>
            <person name="Boylan J."/>
            <person name="Ott S."/>
            <person name="Bowen H."/>
            <person name="Vavikolanu K."/>
            <person name="Mehta A."/>
            <person name="Aluvathingal J."/>
            <person name="Nadendla S."/>
            <person name="Lowell S."/>
            <person name="Myers T."/>
            <person name="Yan Y."/>
            <person name="Sichtig H."/>
        </authorList>
    </citation>
    <scope>NUCLEOTIDE SEQUENCE [LARGE SCALE GENOMIC DNA]</scope>
    <source>
        <strain evidence="4 7">FDAARGOS_872</strain>
    </source>
</reference>
<evidence type="ECO:0000313" key="4">
    <source>
        <dbReference type="EMBL" id="QPT40914.1"/>
    </source>
</evidence>
<reference evidence="5 6" key="1">
    <citation type="submission" date="2018-06" db="EMBL/GenBank/DDBJ databases">
        <authorList>
            <consortium name="Pathogen Informatics"/>
            <person name="Doyle S."/>
        </authorList>
    </citation>
    <scope>NUCLEOTIDE SEQUENCE [LARGE SCALE GENOMIC DNA]</scope>
    <source>
        <strain evidence="5 6">NCTC11997</strain>
    </source>
</reference>
<evidence type="ECO:0000313" key="5">
    <source>
        <dbReference type="EMBL" id="SUA53164.1"/>
    </source>
</evidence>
<feature type="domain" description="WYL" evidence="1">
    <location>
        <begin position="146"/>
        <end position="211"/>
    </location>
</feature>
<name>A0A378XG04_9BURK</name>
<dbReference type="InterPro" id="IPR026881">
    <property type="entry name" value="WYL_dom"/>
</dbReference>
<evidence type="ECO:0000259" key="3">
    <source>
        <dbReference type="Pfam" id="PF26109"/>
    </source>
</evidence>
<dbReference type="OrthoDB" id="6400324at2"/>
<dbReference type="Proteomes" id="UP000594903">
    <property type="component" value="Chromosome"/>
</dbReference>
<dbReference type="Proteomes" id="UP000254603">
    <property type="component" value="Unassembled WGS sequence"/>
</dbReference>
<dbReference type="PANTHER" id="PTHR34580:SF3">
    <property type="entry name" value="PROTEIN PAFB"/>
    <property type="match status" value="1"/>
</dbReference>
<dbReference type="EMBL" id="CP065725">
    <property type="protein sequence ID" value="QPT40914.1"/>
    <property type="molecule type" value="Genomic_DNA"/>
</dbReference>
<keyword evidence="7" id="KW-1185">Reference proteome</keyword>
<gene>
    <name evidence="4" type="ORF">I6G29_04980</name>
    <name evidence="5" type="ORF">NCTC11997_01050</name>
</gene>
<dbReference type="Pfam" id="PF26109">
    <property type="entry name" value="WHD_BrxR"/>
    <property type="match status" value="1"/>
</dbReference>